<evidence type="ECO:0000259" key="4">
    <source>
        <dbReference type="SMART" id="SM00396"/>
    </source>
</evidence>
<dbReference type="GO" id="GO:0008270">
    <property type="term" value="F:zinc ion binding"/>
    <property type="evidence" value="ECO:0007669"/>
    <property type="project" value="UniProtKB-KW"/>
</dbReference>
<evidence type="ECO:0000313" key="5">
    <source>
        <dbReference type="EMBL" id="CCK69957.1"/>
    </source>
</evidence>
<evidence type="ECO:0000256" key="3">
    <source>
        <dbReference type="ARBA" id="ARBA00022833"/>
    </source>
</evidence>
<dbReference type="Proteomes" id="UP000006310">
    <property type="component" value="Chromosome 4"/>
</dbReference>
<dbReference type="STRING" id="1071383.J7RXX0"/>
<keyword evidence="2" id="KW-0863">Zinc-finger</keyword>
<dbReference type="eggNOG" id="KOG2752">
    <property type="taxonomic scope" value="Eukaryota"/>
</dbReference>
<dbReference type="Pfam" id="PF02207">
    <property type="entry name" value="zf-UBR"/>
    <property type="match status" value="1"/>
</dbReference>
<evidence type="ECO:0000256" key="1">
    <source>
        <dbReference type="ARBA" id="ARBA00022723"/>
    </source>
</evidence>
<organism evidence="5 6">
    <name type="scientific">Huiozyma naganishii (strain ATCC MYA-139 / BCRC 22969 / CBS 8797 / KCTC 17520 / NBRC 10181 / NCYC 3082 / Yp74L-3)</name>
    <name type="common">Yeast</name>
    <name type="synonym">Kazachstania naganishii</name>
    <dbReference type="NCBI Taxonomy" id="1071383"/>
    <lineage>
        <taxon>Eukaryota</taxon>
        <taxon>Fungi</taxon>
        <taxon>Dikarya</taxon>
        <taxon>Ascomycota</taxon>
        <taxon>Saccharomycotina</taxon>
        <taxon>Saccharomycetes</taxon>
        <taxon>Saccharomycetales</taxon>
        <taxon>Saccharomycetaceae</taxon>
        <taxon>Huiozyma</taxon>
    </lineage>
</organism>
<feature type="domain" description="UBR-type" evidence="4">
    <location>
        <begin position="29"/>
        <end position="100"/>
    </location>
</feature>
<dbReference type="InterPro" id="IPR047506">
    <property type="entry name" value="UBR7-like_UBR-box"/>
</dbReference>
<keyword evidence="3" id="KW-0862">Zinc</keyword>
<dbReference type="CDD" id="cd19677">
    <property type="entry name" value="UBR-box_UBR7"/>
    <property type="match status" value="1"/>
</dbReference>
<dbReference type="PANTHER" id="PTHR13513:SF9">
    <property type="entry name" value="E3 UBIQUITIN-PROTEIN LIGASE UBR7-RELATED"/>
    <property type="match status" value="1"/>
</dbReference>
<dbReference type="GO" id="GO:0005737">
    <property type="term" value="C:cytoplasm"/>
    <property type="evidence" value="ECO:0007669"/>
    <property type="project" value="TreeGrafter"/>
</dbReference>
<dbReference type="HOGENOM" id="CLU_025221_1_0_1"/>
<sequence length="364" mass="42191">MDNITIPDFISQQAALEQEARELMPWEPKSCTYEKGPFRQQIFACRTHNNIGVCYSCSIRCHTSCDLVELFTKRHFTCDCGTERDNRVQQKDAIRCEIRKNTSDDIPASDNVYNQNFKGLFCDCAKEYDPDNAAVMLQCAIGLQCNEDWYHDHCIMGKTKSESQEMRRVGDEDTLERPLEGFPDLESFEAYICWKCYQKYEYYFQRLLSHELADDLFACKLSRNEGAKVELINEHGKRTNHPTEKPEEYSLFLKPNYSSVLKKIKEGESNKSDKLFIFLDILVPFLIKDEPIYDPGQDEDDPSMAIFDLAAQALQVSVRRDQAVQGIEAFHSLKENLNQFLKSFAEKKKVVAEEDIKSFFQNSK</sequence>
<reference evidence="5 6" key="1">
    <citation type="journal article" date="2011" name="Proc. Natl. Acad. Sci. U.S.A.">
        <title>Evolutionary erosion of yeast sex chromosomes by mating-type switching accidents.</title>
        <authorList>
            <person name="Gordon J.L."/>
            <person name="Armisen D."/>
            <person name="Proux-Wera E."/>
            <person name="Oheigeartaigh S.S."/>
            <person name="Byrne K.P."/>
            <person name="Wolfe K.H."/>
        </authorList>
    </citation>
    <scope>NUCLEOTIDE SEQUENCE [LARGE SCALE GENOMIC DNA]</scope>
    <source>
        <strain evidence="6">ATCC MYA-139 / BCRC 22969 / CBS 8797 / CCRC 22969 / KCTC 17520 / NBRC 10181 / NCYC 3082</strain>
    </source>
</reference>
<reference evidence="6" key="2">
    <citation type="submission" date="2012-08" db="EMBL/GenBank/DDBJ databases">
        <title>Genome sequence of Kazachstania naganishii.</title>
        <authorList>
            <person name="Gordon J.L."/>
            <person name="Armisen D."/>
            <person name="Proux-Wera E."/>
            <person name="OhEigeartaigh S.S."/>
            <person name="Byrne K.P."/>
            <person name="Wolfe K.H."/>
        </authorList>
    </citation>
    <scope>NUCLEOTIDE SEQUENCE [LARGE SCALE GENOMIC DNA]</scope>
    <source>
        <strain evidence="6">ATCC MYA-139 / BCRC 22969 / CBS 8797 / CCRC 22969 / KCTC 17520 / NBRC 10181 / NCYC 3082</strain>
    </source>
</reference>
<dbReference type="EMBL" id="HE978317">
    <property type="protein sequence ID" value="CCK69957.1"/>
    <property type="molecule type" value="Genomic_DNA"/>
</dbReference>
<keyword evidence="1" id="KW-0479">Metal-binding</keyword>
<gene>
    <name evidence="5" type="primary">KNAG0D02060</name>
    <name evidence="5" type="ordered locus">KNAG_0D02060</name>
</gene>
<evidence type="ECO:0000313" key="6">
    <source>
        <dbReference type="Proteomes" id="UP000006310"/>
    </source>
</evidence>
<proteinExistence type="predicted"/>
<keyword evidence="6" id="KW-1185">Reference proteome</keyword>
<dbReference type="InterPro" id="IPR040204">
    <property type="entry name" value="UBR7"/>
</dbReference>
<dbReference type="GeneID" id="34525646"/>
<dbReference type="SMART" id="SM00396">
    <property type="entry name" value="ZnF_UBR1"/>
    <property type="match status" value="1"/>
</dbReference>
<dbReference type="GO" id="GO:0061630">
    <property type="term" value="F:ubiquitin protein ligase activity"/>
    <property type="evidence" value="ECO:0007669"/>
    <property type="project" value="InterPro"/>
</dbReference>
<dbReference type="AlphaFoldDB" id="J7RXX0"/>
<evidence type="ECO:0000256" key="2">
    <source>
        <dbReference type="ARBA" id="ARBA00022771"/>
    </source>
</evidence>
<dbReference type="InterPro" id="IPR003126">
    <property type="entry name" value="Znf_UBR"/>
</dbReference>
<name>J7RXX0_HUIN7</name>
<dbReference type="RefSeq" id="XP_022464203.1">
    <property type="nucleotide sequence ID" value="XM_022607626.1"/>
</dbReference>
<dbReference type="PANTHER" id="PTHR13513">
    <property type="entry name" value="E3 UBIQUITIN-PROTEIN LIGASE UBR7"/>
    <property type="match status" value="1"/>
</dbReference>
<accession>J7RXX0</accession>
<dbReference type="OrthoDB" id="5795902at2759"/>
<protein>
    <recommendedName>
        <fullName evidence="4">UBR-type domain-containing protein</fullName>
    </recommendedName>
</protein>
<dbReference type="KEGG" id="kng:KNAG_0D02060"/>
<dbReference type="OMA" id="DCGTERQ"/>